<reference evidence="2 3" key="1">
    <citation type="submission" date="2024-11" db="EMBL/GenBank/DDBJ databases">
        <authorList>
            <person name="Lucas J.A."/>
        </authorList>
    </citation>
    <scope>NUCLEOTIDE SEQUENCE [LARGE SCALE GENOMIC DNA]</scope>
    <source>
        <strain evidence="2 3">Z 5.4</strain>
    </source>
</reference>
<name>A0ABW8RCE7_9BACI</name>
<organism evidence="2 3">
    <name type="scientific">Bacillus salipaludis</name>
    <dbReference type="NCBI Taxonomy" id="2547811"/>
    <lineage>
        <taxon>Bacteria</taxon>
        <taxon>Bacillati</taxon>
        <taxon>Bacillota</taxon>
        <taxon>Bacilli</taxon>
        <taxon>Bacillales</taxon>
        <taxon>Bacillaceae</taxon>
        <taxon>Bacillus</taxon>
    </lineage>
</organism>
<protein>
    <submittedName>
        <fullName evidence="2">GNAT family N-acetyltransferase</fullName>
        <ecNumber evidence="2">2.3.1.-</ecNumber>
    </submittedName>
</protein>
<dbReference type="Proteomes" id="UP001623041">
    <property type="component" value="Unassembled WGS sequence"/>
</dbReference>
<evidence type="ECO:0000259" key="1">
    <source>
        <dbReference type="PROSITE" id="PS51186"/>
    </source>
</evidence>
<comment type="caution">
    <text evidence="2">The sequence shown here is derived from an EMBL/GenBank/DDBJ whole genome shotgun (WGS) entry which is preliminary data.</text>
</comment>
<dbReference type="SUPFAM" id="SSF55729">
    <property type="entry name" value="Acyl-CoA N-acyltransferases (Nat)"/>
    <property type="match status" value="1"/>
</dbReference>
<gene>
    <name evidence="2" type="ORF">ACJEBI_05615</name>
</gene>
<dbReference type="InterPro" id="IPR000182">
    <property type="entry name" value="GNAT_dom"/>
</dbReference>
<dbReference type="InterPro" id="IPR016181">
    <property type="entry name" value="Acyl_CoA_acyltransferase"/>
</dbReference>
<keyword evidence="3" id="KW-1185">Reference proteome</keyword>
<dbReference type="PROSITE" id="PS51186">
    <property type="entry name" value="GNAT"/>
    <property type="match status" value="1"/>
</dbReference>
<keyword evidence="2" id="KW-0808">Transferase</keyword>
<dbReference type="RefSeq" id="WP_406579637.1">
    <property type="nucleotide sequence ID" value="NZ_JBJHQH010000003.1"/>
</dbReference>
<dbReference type="EC" id="2.3.1.-" evidence="2"/>
<dbReference type="GO" id="GO:0016746">
    <property type="term" value="F:acyltransferase activity"/>
    <property type="evidence" value="ECO:0007669"/>
    <property type="project" value="UniProtKB-KW"/>
</dbReference>
<evidence type="ECO:0000313" key="3">
    <source>
        <dbReference type="Proteomes" id="UP001623041"/>
    </source>
</evidence>
<keyword evidence="2" id="KW-0012">Acyltransferase</keyword>
<dbReference type="Gene3D" id="3.40.630.30">
    <property type="match status" value="1"/>
</dbReference>
<proteinExistence type="predicted"/>
<sequence length="224" mass="26125">MTIKWDEITFDNVSNLEKALKIFDQVFPVEVRESHDIFLKSIQYAKRNKPNNFRFLIGFEGEKMVSFATGHYLADVNVGFIVYIFTDPVVRSKGLGTKTLLKLEELLNKDAFLAGYTSLKAVILETETEKQDCIKRNKFFERNNYKQYKNIDYLQPPLHFGASNIPLNIFIKNMQPNEINDEEISNAIRSIFREKYYIVNEIDKDILKLCLKTMGINNEALFNN</sequence>
<evidence type="ECO:0000313" key="2">
    <source>
        <dbReference type="EMBL" id="MFK9090953.1"/>
    </source>
</evidence>
<feature type="domain" description="N-acetyltransferase" evidence="1">
    <location>
        <begin position="6"/>
        <end position="172"/>
    </location>
</feature>
<accession>A0ABW8RCE7</accession>
<dbReference type="Pfam" id="PF00583">
    <property type="entry name" value="Acetyltransf_1"/>
    <property type="match status" value="1"/>
</dbReference>
<dbReference type="EMBL" id="JBJHQH010000003">
    <property type="protein sequence ID" value="MFK9090953.1"/>
    <property type="molecule type" value="Genomic_DNA"/>
</dbReference>